<comment type="pathway">
    <text evidence="2 13">Energy metabolism; oxidative phosphorylation.</text>
</comment>
<comment type="function">
    <text evidence="13">Component of the cytochrome c oxidase, the last enzyme in the mitochondrial electron transport chain which drives oxidative phosphorylation. The respiratory chain contains 3 multisubunit complexes succinate dehydrogenase (complex II, CII), ubiquinol-cytochrome c oxidoreductase (cytochrome b-c1 complex, complex III, CIII) and cytochrome c oxidase (complex IV, CIV), that cooperate to transfer electrons derived from NADH and succinate to molecular oxygen, creating an electrochemical gradient over the inner membrane that drives transmembrane transport and the ATP synthase. Cytochrome c oxidase is the component of the respiratory chain that catalyzes the reduction of oxygen to water. Electrons originating from reduced cytochrome c in the intermembrane space (IMS) are transferred via the dinuclear copper A center (CU(A)) of subunit 2 and heme A of subunit 1 to the active site in subunit 1, a binuclear center (BNC) formed by heme A3 and copper B (CU(B)). The BNC reduces molecular oxygen to 2 water molecules using 4 electrons from cytochrome c in the IMS and 4 protons from the mitochondrial matrix.</text>
</comment>
<evidence type="ECO:0000256" key="12">
    <source>
        <dbReference type="ARBA" id="ARBA00031049"/>
    </source>
</evidence>
<dbReference type="PANTHER" id="PTHR14200">
    <property type="entry name" value="CYTOCHROME C OXIDASE POLYPEPTIDE"/>
    <property type="match status" value="1"/>
</dbReference>
<dbReference type="InterPro" id="IPR003204">
    <property type="entry name" value="Cyt_c_oxidase_su5A/6"/>
</dbReference>
<keyword evidence="8 13" id="KW-0809">Transit peptide</keyword>
<keyword evidence="5 13" id="KW-0349">Heme</keyword>
<comment type="subcellular location">
    <subcellularLocation>
        <location evidence="1 13">Mitochondrion inner membrane</location>
        <topology evidence="1 13">Peripheral membrane protein</topology>
        <orientation evidence="1 13">Matrix side</orientation>
    </subcellularLocation>
</comment>
<evidence type="ECO:0000256" key="4">
    <source>
        <dbReference type="ARBA" id="ARBA00021968"/>
    </source>
</evidence>
<evidence type="ECO:0000313" key="15">
    <source>
        <dbReference type="Proteomes" id="UP000326759"/>
    </source>
</evidence>
<dbReference type="Gene3D" id="1.25.40.40">
    <property type="entry name" value="Cytochrome c oxidase, subunit Va/VI"/>
    <property type="match status" value="2"/>
</dbReference>
<keyword evidence="6 13" id="KW-0479">Metal-binding</keyword>
<keyword evidence="10 13" id="KW-0496">Mitochondrion</keyword>
<evidence type="ECO:0000313" key="14">
    <source>
        <dbReference type="EMBL" id="KAB7501800.1"/>
    </source>
</evidence>
<dbReference type="OrthoDB" id="5778907at2759"/>
<proteinExistence type="inferred from homology"/>
<dbReference type="GO" id="GO:0006123">
    <property type="term" value="P:mitochondrial electron transport, cytochrome c to oxygen"/>
    <property type="evidence" value="ECO:0007669"/>
    <property type="project" value="UniProtKB-UniRule"/>
</dbReference>
<evidence type="ECO:0000256" key="6">
    <source>
        <dbReference type="ARBA" id="ARBA00022723"/>
    </source>
</evidence>
<name>A0A5N5T9X0_9CRUS</name>
<gene>
    <name evidence="14" type="primary">COVA</name>
    <name evidence="14" type="ORF">Anas_06580</name>
</gene>
<dbReference type="GO" id="GO:0005743">
    <property type="term" value="C:mitochondrial inner membrane"/>
    <property type="evidence" value="ECO:0007669"/>
    <property type="project" value="UniProtKB-SubCell"/>
</dbReference>
<comment type="subunit">
    <text evidence="13">Component of the cytochrome c oxidase (complex IV, CIV), a multisubunit enzyme composed of a catalytic core of 3 subunits and several supernumerary subunits. The complex exists as a monomer or a dimer and forms supercomplexes (SCs) in the inner mitochondrial membrane with ubiquinol-cytochrome c oxidoreductase (cytochrome b-c1 complex, complex III, CIII).</text>
</comment>
<evidence type="ECO:0000256" key="8">
    <source>
        <dbReference type="ARBA" id="ARBA00022946"/>
    </source>
</evidence>
<reference evidence="14 15" key="1">
    <citation type="journal article" date="2019" name="PLoS Biol.">
        <title>Sex chromosomes control vertical transmission of feminizing Wolbachia symbionts in an isopod.</title>
        <authorList>
            <person name="Becking T."/>
            <person name="Chebbi M.A."/>
            <person name="Giraud I."/>
            <person name="Moumen B."/>
            <person name="Laverre T."/>
            <person name="Caubet Y."/>
            <person name="Peccoud J."/>
            <person name="Gilbert C."/>
            <person name="Cordaux R."/>
        </authorList>
    </citation>
    <scope>NUCLEOTIDE SEQUENCE [LARGE SCALE GENOMIC DNA]</scope>
    <source>
        <strain evidence="14">ANa2</strain>
        <tissue evidence="14">Whole body excluding digestive tract and cuticle</tissue>
    </source>
</reference>
<comment type="caution">
    <text evidence="14">The sequence shown here is derived from an EMBL/GenBank/DDBJ whole genome shotgun (WGS) entry which is preliminary data.</text>
</comment>
<sequence length="98" mass="11325">MFRTTCMQVGTLCRGVSLLRNNRVVTAGANRFMSSHSTETDEEFDARYEAYFNRKEIDHWEARKEIRPTLDELGINTPEELGYDKPELALPNVYDVHG</sequence>
<evidence type="ECO:0000256" key="1">
    <source>
        <dbReference type="ARBA" id="ARBA00004443"/>
    </source>
</evidence>
<dbReference type="InterPro" id="IPR036545">
    <property type="entry name" value="Cyt_c_oxidase_su5A/6_sf"/>
</dbReference>
<evidence type="ECO:0000256" key="7">
    <source>
        <dbReference type="ARBA" id="ARBA00022792"/>
    </source>
</evidence>
<evidence type="ECO:0000256" key="9">
    <source>
        <dbReference type="ARBA" id="ARBA00023004"/>
    </source>
</evidence>
<evidence type="ECO:0000256" key="10">
    <source>
        <dbReference type="ARBA" id="ARBA00023128"/>
    </source>
</evidence>
<dbReference type="Proteomes" id="UP000326759">
    <property type="component" value="Unassembled WGS sequence"/>
</dbReference>
<accession>A0A5N5T9X0</accession>
<evidence type="ECO:0000256" key="5">
    <source>
        <dbReference type="ARBA" id="ARBA00022617"/>
    </source>
</evidence>
<evidence type="ECO:0000256" key="3">
    <source>
        <dbReference type="ARBA" id="ARBA00007972"/>
    </source>
</evidence>
<dbReference type="AlphaFoldDB" id="A0A5N5T9X0"/>
<evidence type="ECO:0000256" key="13">
    <source>
        <dbReference type="RuleBase" id="RU368103"/>
    </source>
</evidence>
<dbReference type="SUPFAM" id="SSF48479">
    <property type="entry name" value="Cytochrome c oxidase subunit E"/>
    <property type="match status" value="1"/>
</dbReference>
<dbReference type="PANTHER" id="PTHR14200:SF11">
    <property type="entry name" value="CYTOCHROME C OXIDASE SUBUNIT 5A, MITOCHONDRIAL"/>
    <property type="match status" value="1"/>
</dbReference>
<keyword evidence="15" id="KW-1185">Reference proteome</keyword>
<evidence type="ECO:0000256" key="11">
    <source>
        <dbReference type="ARBA" id="ARBA00023136"/>
    </source>
</evidence>
<organism evidence="14 15">
    <name type="scientific">Armadillidium nasatum</name>
    <dbReference type="NCBI Taxonomy" id="96803"/>
    <lineage>
        <taxon>Eukaryota</taxon>
        <taxon>Metazoa</taxon>
        <taxon>Ecdysozoa</taxon>
        <taxon>Arthropoda</taxon>
        <taxon>Crustacea</taxon>
        <taxon>Multicrustacea</taxon>
        <taxon>Malacostraca</taxon>
        <taxon>Eumalacostraca</taxon>
        <taxon>Peracarida</taxon>
        <taxon>Isopoda</taxon>
        <taxon>Oniscidea</taxon>
        <taxon>Crinocheta</taxon>
        <taxon>Armadillidiidae</taxon>
        <taxon>Armadillidium</taxon>
    </lineage>
</organism>
<keyword evidence="11 13" id="KW-0472">Membrane</keyword>
<dbReference type="GO" id="GO:0045277">
    <property type="term" value="C:respiratory chain complex IV"/>
    <property type="evidence" value="ECO:0007669"/>
    <property type="project" value="UniProtKB-UniRule"/>
</dbReference>
<keyword evidence="9 13" id="KW-0408">Iron</keyword>
<dbReference type="Pfam" id="PF02284">
    <property type="entry name" value="COX5A"/>
    <property type="match status" value="1"/>
</dbReference>
<evidence type="ECO:0000256" key="2">
    <source>
        <dbReference type="ARBA" id="ARBA00004673"/>
    </source>
</evidence>
<comment type="similarity">
    <text evidence="3 13">Belongs to the cytochrome c oxidase subunit 5A family.</text>
</comment>
<dbReference type="UniPathway" id="UPA00705"/>
<dbReference type="EMBL" id="SEYY01009447">
    <property type="protein sequence ID" value="KAB7501800.1"/>
    <property type="molecule type" value="Genomic_DNA"/>
</dbReference>
<keyword evidence="7 13" id="KW-0999">Mitochondrion inner membrane</keyword>
<dbReference type="GO" id="GO:0046872">
    <property type="term" value="F:metal ion binding"/>
    <property type="evidence" value="ECO:0007669"/>
    <property type="project" value="UniProtKB-UniRule"/>
</dbReference>
<protein>
    <recommendedName>
        <fullName evidence="4 13">Cytochrome c oxidase subunit 5A, mitochondrial</fullName>
    </recommendedName>
    <alternativeName>
        <fullName evidence="12 13">Cytochrome c oxidase polypeptide Va</fullName>
    </alternativeName>
</protein>